<feature type="binding site" evidence="18">
    <location>
        <position position="131"/>
    </location>
    <ligand>
        <name>substrate</name>
    </ligand>
</feature>
<evidence type="ECO:0000256" key="4">
    <source>
        <dbReference type="ARBA" id="ARBA00007037"/>
    </source>
</evidence>
<evidence type="ECO:0000256" key="14">
    <source>
        <dbReference type="ARBA" id="ARBA00032048"/>
    </source>
</evidence>
<dbReference type="GO" id="GO:0001514">
    <property type="term" value="P:selenocysteine incorporation"/>
    <property type="evidence" value="ECO:0007669"/>
    <property type="project" value="TreeGrafter"/>
</dbReference>
<keyword evidence="21" id="KW-1185">Reference proteome</keyword>
<dbReference type="InterPro" id="IPR019872">
    <property type="entry name" value="Sec-tRNA_Se_transferase"/>
</dbReference>
<dbReference type="EC" id="2.9.1.2" evidence="5 17"/>
<dbReference type="Gene3D" id="3.40.640.10">
    <property type="entry name" value="Type I PLP-dependent aspartate aminotransferase-like (Major domain)"/>
    <property type="match status" value="1"/>
</dbReference>
<dbReference type="SUPFAM" id="SSF53383">
    <property type="entry name" value="PLP-dependent transferases"/>
    <property type="match status" value="1"/>
</dbReference>
<dbReference type="Proteomes" id="UP000278143">
    <property type="component" value="Unassembled WGS sequence"/>
</dbReference>
<feature type="binding site" evidence="18">
    <location>
        <position position="124"/>
    </location>
    <ligand>
        <name>substrate</name>
    </ligand>
</feature>
<dbReference type="PANTHER" id="PTHR12944:SF2">
    <property type="entry name" value="O-PHOSPHOSERYL-TRNA(SEC) SELENIUM TRANSFERASE"/>
    <property type="match status" value="1"/>
</dbReference>
<dbReference type="GO" id="GO:0098621">
    <property type="term" value="F:O-phosphoseryl-tRNA(Sec) selenium transferase activity"/>
    <property type="evidence" value="ECO:0007669"/>
    <property type="project" value="UniProtKB-EC"/>
</dbReference>
<feature type="site" description="May act as a substrate filter by repelling compounds with a negatively charged alpha-carboxylate" evidence="19">
    <location>
        <position position="100"/>
    </location>
</feature>
<keyword evidence="8 17" id="KW-0808">Transferase</keyword>
<keyword evidence="12 17" id="KW-0711">Selenium</keyword>
<dbReference type="GO" id="GO:0005737">
    <property type="term" value="C:cytoplasm"/>
    <property type="evidence" value="ECO:0007669"/>
    <property type="project" value="UniProtKB-SubCell"/>
</dbReference>
<comment type="cofactor">
    <cofactor evidence="1 17 19">
        <name>pyridoxal 5'-phosphate</name>
        <dbReference type="ChEBI" id="CHEBI:597326"/>
    </cofactor>
</comment>
<evidence type="ECO:0000256" key="7">
    <source>
        <dbReference type="ARBA" id="ARBA00022555"/>
    </source>
</evidence>
<evidence type="ECO:0000256" key="18">
    <source>
        <dbReference type="PIRSR" id="PIRSR017689-1"/>
    </source>
</evidence>
<dbReference type="EMBL" id="KZ989735">
    <property type="protein sequence ID" value="RKP25478.1"/>
    <property type="molecule type" value="Genomic_DNA"/>
</dbReference>
<protein>
    <recommendedName>
        <fullName evidence="6 17">O-phosphoseryl-tRNA(Sec) selenium transferase</fullName>
        <ecNumber evidence="5 17">2.9.1.2</ecNumber>
    </recommendedName>
    <alternativeName>
        <fullName evidence="13 17">Selenocysteine synthase</fullName>
    </alternativeName>
    <alternativeName>
        <fullName evidence="14 17">Selenocysteinyl-tRNA(Sec) synthase</fullName>
    </alternativeName>
    <alternativeName>
        <fullName evidence="15 17">Sep-tRNA:Sec-tRNA synthase</fullName>
    </alternativeName>
</protein>
<proteinExistence type="inferred from homology"/>
<organism evidence="20 21">
    <name type="scientific">Syncephalis pseudoplumigaleata</name>
    <dbReference type="NCBI Taxonomy" id="1712513"/>
    <lineage>
        <taxon>Eukaryota</taxon>
        <taxon>Fungi</taxon>
        <taxon>Fungi incertae sedis</taxon>
        <taxon>Zoopagomycota</taxon>
        <taxon>Zoopagomycotina</taxon>
        <taxon>Zoopagomycetes</taxon>
        <taxon>Zoopagales</taxon>
        <taxon>Piptocephalidaceae</taxon>
        <taxon>Syncephalis</taxon>
    </lineage>
</organism>
<feature type="modified residue" description="N6-(pyridoxal phosphate)lysine" evidence="19">
    <location>
        <position position="322"/>
    </location>
</feature>
<keyword evidence="11 17" id="KW-0648">Protein biosynthesis</keyword>
<dbReference type="Pfam" id="PF05889">
    <property type="entry name" value="SepSecS"/>
    <property type="match status" value="1"/>
</dbReference>
<evidence type="ECO:0000256" key="19">
    <source>
        <dbReference type="PIRSR" id="PIRSR017689-50"/>
    </source>
</evidence>
<dbReference type="InterPro" id="IPR015424">
    <property type="entry name" value="PyrdxlP-dep_Trfase"/>
</dbReference>
<evidence type="ECO:0000313" key="21">
    <source>
        <dbReference type="Proteomes" id="UP000278143"/>
    </source>
</evidence>
<reference evidence="21" key="1">
    <citation type="journal article" date="2018" name="Nat. Microbiol.">
        <title>Leveraging single-cell genomics to expand the fungal tree of life.</title>
        <authorList>
            <person name="Ahrendt S.R."/>
            <person name="Quandt C.A."/>
            <person name="Ciobanu D."/>
            <person name="Clum A."/>
            <person name="Salamov A."/>
            <person name="Andreopoulos B."/>
            <person name="Cheng J.F."/>
            <person name="Woyke T."/>
            <person name="Pelin A."/>
            <person name="Henrissat B."/>
            <person name="Reynolds N.K."/>
            <person name="Benny G.L."/>
            <person name="Smith M.E."/>
            <person name="James T.Y."/>
            <person name="Grigoriev I.V."/>
        </authorList>
    </citation>
    <scope>NUCLEOTIDE SEQUENCE [LARGE SCALE GENOMIC DNA]</scope>
    <source>
        <strain evidence="21">Benny S71-1</strain>
    </source>
</reference>
<evidence type="ECO:0000256" key="11">
    <source>
        <dbReference type="ARBA" id="ARBA00022917"/>
    </source>
</evidence>
<evidence type="ECO:0000256" key="13">
    <source>
        <dbReference type="ARBA" id="ARBA00030669"/>
    </source>
</evidence>
<evidence type="ECO:0000256" key="17">
    <source>
        <dbReference type="PIRNR" id="PIRNR017689"/>
    </source>
</evidence>
<gene>
    <name evidence="20" type="ORF">SYNPS1DRAFT_28796</name>
</gene>
<sequence length="439" mass="47831">MDSSQLHRLAADLLGESANGQVAQAVAARNTRVARMRSLLAQRTLPPTGWSESDIVWLLAELAGMDSNNFEREWPRSRRDAASNPLACGVRTLESAGAGEREGRVLSALVARRHYGFSHGIGRSGDLTEVQPKAAGSSLIQRLTNALTLHALRIAGASKLAARASLVVPVATGMAIALCLTALRELRPHARYVLWPRIDQKSAFKAILTAGLEPVVVANRIDGDQVCTDLARLERTVRDVGPEHIVCILSTTSCFAPRVPDDLGAIGKLCAQFNLPHLVNNAYGVQSRRCMNAVSEAARHMRSKHADASPPPPLLVVQSTDKNFLVGGAIVFSPSTELLSNVAKSYPGRASMTPVLDMFITLLTLGEAGYRALLADRKEVHAYLHEQLSDVAAKLGTRVLSAPRNDISMGGWIWVRPWWLLDSAAKRMRLCKHCRWRPY</sequence>
<keyword evidence="10 17" id="KW-0663">Pyridoxal phosphate</keyword>
<dbReference type="InterPro" id="IPR015421">
    <property type="entry name" value="PyrdxlP-dep_Trfase_major"/>
</dbReference>
<dbReference type="UniPathway" id="UPA00906">
    <property type="reaction ID" value="UER00898"/>
</dbReference>
<accession>A0A4P9YZP8</accession>
<keyword evidence="9 17" id="KW-0694">RNA-binding</keyword>
<evidence type="ECO:0000256" key="8">
    <source>
        <dbReference type="ARBA" id="ARBA00022679"/>
    </source>
</evidence>
<feature type="binding site" evidence="18">
    <location>
        <position position="349"/>
    </location>
    <ligand>
        <name>substrate</name>
    </ligand>
</feature>
<comment type="catalytic activity">
    <reaction evidence="16 17">
        <text>O-phospho-L-seryl-tRNA(Sec) + selenophosphate + H2O = L-selenocysteinyl-tRNA(Sec) + 2 phosphate</text>
        <dbReference type="Rhea" id="RHEA:25041"/>
        <dbReference type="Rhea" id="RHEA-COMP:9743"/>
        <dbReference type="Rhea" id="RHEA-COMP:9947"/>
        <dbReference type="ChEBI" id="CHEBI:15377"/>
        <dbReference type="ChEBI" id="CHEBI:16144"/>
        <dbReference type="ChEBI" id="CHEBI:43474"/>
        <dbReference type="ChEBI" id="CHEBI:78551"/>
        <dbReference type="ChEBI" id="CHEBI:78573"/>
        <dbReference type="EC" id="2.9.1.2"/>
    </reaction>
</comment>
<evidence type="ECO:0000256" key="16">
    <source>
        <dbReference type="ARBA" id="ARBA00048808"/>
    </source>
</evidence>
<dbReference type="OrthoDB" id="10263545at2759"/>
<evidence type="ECO:0000256" key="9">
    <source>
        <dbReference type="ARBA" id="ARBA00022884"/>
    </source>
</evidence>
<evidence type="ECO:0000256" key="6">
    <source>
        <dbReference type="ARBA" id="ARBA00021963"/>
    </source>
</evidence>
<comment type="function">
    <text evidence="2 17">Converts O-phosphoseryl-tRNA(Sec) to selenocysteinyl-tRNA(Sec) required for selenoprotein biosynthesis.</text>
</comment>
<dbReference type="AlphaFoldDB" id="A0A4P9YZP8"/>
<comment type="subcellular location">
    <subcellularLocation>
        <location evidence="17">Cytoplasm</location>
    </subcellularLocation>
</comment>
<keyword evidence="17" id="KW-0963">Cytoplasm</keyword>
<evidence type="ECO:0000313" key="20">
    <source>
        <dbReference type="EMBL" id="RKP25478.1"/>
    </source>
</evidence>
<feature type="binding site" evidence="18">
    <location>
        <position position="299"/>
    </location>
    <ligand>
        <name>tRNA</name>
        <dbReference type="ChEBI" id="CHEBI:17843"/>
    </ligand>
</feature>
<dbReference type="InterPro" id="IPR008829">
    <property type="entry name" value="SepSecS/SepCysS"/>
</dbReference>
<evidence type="ECO:0000256" key="3">
    <source>
        <dbReference type="ARBA" id="ARBA00004822"/>
    </source>
</evidence>
<dbReference type="PIRSF" id="PIRSF017689">
    <property type="entry name" value="SepSecS"/>
    <property type="match status" value="1"/>
</dbReference>
<dbReference type="NCBIfam" id="TIGR03531">
    <property type="entry name" value="selenium_SpcS"/>
    <property type="match status" value="1"/>
</dbReference>
<evidence type="ECO:0000256" key="2">
    <source>
        <dbReference type="ARBA" id="ARBA00002552"/>
    </source>
</evidence>
<feature type="binding site" evidence="18">
    <location>
        <position position="123"/>
    </location>
    <ligand>
        <name>substrate</name>
    </ligand>
</feature>
<comment type="similarity">
    <text evidence="4 17">Belongs to the SepSecS family.</text>
</comment>
<feature type="binding site" evidence="18">
    <location>
        <position position="101"/>
    </location>
    <ligand>
        <name>pyridoxal 5'-phosphate</name>
        <dbReference type="ChEBI" id="CHEBI:597326"/>
    </ligand>
</feature>
<dbReference type="GO" id="GO:0001717">
    <property type="term" value="P:conversion of seryl-tRNAsec to selenocys-tRNAsec"/>
    <property type="evidence" value="ECO:0007669"/>
    <property type="project" value="UniProtKB-UniRule"/>
</dbReference>
<dbReference type="PANTHER" id="PTHR12944">
    <property type="entry name" value="SOLUBLE LIVER ANTIGEN/LIVER PANCREAS ANTIGEN"/>
    <property type="match status" value="1"/>
</dbReference>
<evidence type="ECO:0000256" key="15">
    <source>
        <dbReference type="ARBA" id="ARBA00032693"/>
    </source>
</evidence>
<dbReference type="GO" id="GO:0000049">
    <property type="term" value="F:tRNA binding"/>
    <property type="evidence" value="ECO:0007669"/>
    <property type="project" value="UniProtKB-UniRule"/>
</dbReference>
<name>A0A4P9YZP8_9FUNG</name>
<evidence type="ECO:0000256" key="1">
    <source>
        <dbReference type="ARBA" id="ARBA00001933"/>
    </source>
</evidence>
<evidence type="ECO:0000256" key="10">
    <source>
        <dbReference type="ARBA" id="ARBA00022898"/>
    </source>
</evidence>
<keyword evidence="7 17" id="KW-0820">tRNA-binding</keyword>
<comment type="pathway">
    <text evidence="3 17">Aminoacyl-tRNA biosynthesis; selenocysteinyl-tRNA(Sec) biosynthesis; selenocysteinyl-tRNA(Sec) from L-seryl-tRNA(Sec) (archaeal/eukaryal route): step 2/2.</text>
</comment>
<evidence type="ECO:0000256" key="5">
    <source>
        <dbReference type="ARBA" id="ARBA00012464"/>
    </source>
</evidence>
<evidence type="ECO:0000256" key="12">
    <source>
        <dbReference type="ARBA" id="ARBA00023266"/>
    </source>
</evidence>